<dbReference type="InterPro" id="IPR004119">
    <property type="entry name" value="EcKL"/>
</dbReference>
<organism evidence="2 3">
    <name type="scientific">Drosophila albomicans</name>
    <name type="common">Fruit fly</name>
    <dbReference type="NCBI Taxonomy" id="7291"/>
    <lineage>
        <taxon>Eukaryota</taxon>
        <taxon>Metazoa</taxon>
        <taxon>Ecdysozoa</taxon>
        <taxon>Arthropoda</taxon>
        <taxon>Hexapoda</taxon>
        <taxon>Insecta</taxon>
        <taxon>Pterygota</taxon>
        <taxon>Neoptera</taxon>
        <taxon>Endopterygota</taxon>
        <taxon>Diptera</taxon>
        <taxon>Brachycera</taxon>
        <taxon>Muscomorpha</taxon>
        <taxon>Ephydroidea</taxon>
        <taxon>Drosophilidae</taxon>
        <taxon>Drosophila</taxon>
    </lineage>
</organism>
<proteinExistence type="predicted"/>
<dbReference type="InterPro" id="IPR015897">
    <property type="entry name" value="CHK_kinase-like"/>
</dbReference>
<reference evidence="3" key="1">
    <citation type="submission" date="2025-08" db="UniProtKB">
        <authorList>
            <consortium name="RefSeq"/>
        </authorList>
    </citation>
    <scope>IDENTIFICATION</scope>
    <source>
        <strain evidence="3">15112-1751.03</strain>
        <tissue evidence="3">Whole Adult</tissue>
    </source>
</reference>
<evidence type="ECO:0000313" key="3">
    <source>
        <dbReference type="RefSeq" id="XP_034116653.1"/>
    </source>
</evidence>
<feature type="domain" description="CHK kinase-like" evidence="1">
    <location>
        <begin position="140"/>
        <end position="329"/>
    </location>
</feature>
<dbReference type="PANTHER" id="PTHR11012:SF12">
    <property type="entry name" value="CHK KINASE-LIKE DOMAIN-CONTAINING PROTEIN-RELATED"/>
    <property type="match status" value="1"/>
</dbReference>
<dbReference type="RefSeq" id="XP_034116653.1">
    <property type="nucleotide sequence ID" value="XM_034260762.2"/>
</dbReference>
<dbReference type="PANTHER" id="PTHR11012">
    <property type="entry name" value="PROTEIN KINASE-LIKE DOMAIN-CONTAINING"/>
    <property type="match status" value="1"/>
</dbReference>
<sequence>MSSTNDNFNADELNPPAWMNEQFFKDILTQYSNDPDVKVLDYKISPATAKGDHYASIMFRANVDYSTQEKTLSKSLIIKTMPEEEGHKKDFLDDTHVFPTEIAMYTEILPRFEEILSEAGDETTFCARCIYHSLEPHQVMVLEDLVPHNYEVIRNRPATIEEIKSGMGQLAKWQAVSFKLLKDQTGLLDKMQYDLTTMPNFLDEDIMTTGFPMFLEALKSVESLKKYIKYFEPIKDIIIPRWVKIIREYRENRQEDAYYVLCHGDFHLKNMMFRGTDCMLLDFQLSYVGSITNDVLYAVYMILSAEDRRDKLDELIYNYFITFANTLEKIGYQGKKPSLVEFRKQIFDRKYTEIFLISTFLPIFNHVRNGEPLADLMENEELRRKLYHTKEYLGDLEHLLSRMLHLGYFEQLE</sequence>
<evidence type="ECO:0000259" key="1">
    <source>
        <dbReference type="SMART" id="SM00587"/>
    </source>
</evidence>
<dbReference type="SUPFAM" id="SSF56112">
    <property type="entry name" value="Protein kinase-like (PK-like)"/>
    <property type="match status" value="1"/>
</dbReference>
<evidence type="ECO:0000313" key="2">
    <source>
        <dbReference type="Proteomes" id="UP000515160"/>
    </source>
</evidence>
<dbReference type="AlphaFoldDB" id="A0A6P8XTH9"/>
<dbReference type="SMART" id="SM00587">
    <property type="entry name" value="CHK"/>
    <property type="match status" value="1"/>
</dbReference>
<accession>A0A6P8XTH9</accession>
<dbReference type="OrthoDB" id="8250698at2759"/>
<dbReference type="InterPro" id="IPR011009">
    <property type="entry name" value="Kinase-like_dom_sf"/>
</dbReference>
<gene>
    <name evidence="3" type="primary">LOC117576178</name>
</gene>
<protein>
    <submittedName>
        <fullName evidence="3">Uncharacterized protein LOC117576178</fullName>
    </submittedName>
</protein>
<name>A0A6P8XTH9_DROAB</name>
<keyword evidence="2" id="KW-1185">Reference proteome</keyword>
<dbReference type="Proteomes" id="UP000515160">
    <property type="component" value="Chromosome 2R"/>
</dbReference>
<dbReference type="Gene3D" id="3.90.1200.10">
    <property type="match status" value="1"/>
</dbReference>
<dbReference type="GeneID" id="117576178"/>
<dbReference type="Pfam" id="PF02958">
    <property type="entry name" value="EcKL"/>
    <property type="match status" value="1"/>
</dbReference>